<dbReference type="PANTHER" id="PTHR38441:SF1">
    <property type="entry name" value="MEMBRANE PROTEIN"/>
    <property type="match status" value="1"/>
</dbReference>
<dbReference type="InterPro" id="IPR007436">
    <property type="entry name" value="DUF485"/>
</dbReference>
<accession>A0ABM5M2G4</accession>
<dbReference type="PANTHER" id="PTHR38441">
    <property type="entry name" value="INTEGRAL MEMBRANE PROTEIN-RELATED"/>
    <property type="match status" value="1"/>
</dbReference>
<protein>
    <submittedName>
        <fullName evidence="2">Phage protein (Superinfection immunity)</fullName>
    </submittedName>
</protein>
<organism evidence="2 3">
    <name type="scientific">Bacillus atrophaeus (strain 1942)</name>
    <dbReference type="NCBI Taxonomy" id="720555"/>
    <lineage>
        <taxon>Bacteria</taxon>
        <taxon>Bacillati</taxon>
        <taxon>Bacillota</taxon>
        <taxon>Bacilli</taxon>
        <taxon>Bacillales</taxon>
        <taxon>Bacillaceae</taxon>
        <taxon>Bacillus</taxon>
    </lineage>
</organism>
<keyword evidence="3" id="KW-1185">Reference proteome</keyword>
<dbReference type="Proteomes" id="UP000006867">
    <property type="component" value="Chromosome"/>
</dbReference>
<keyword evidence="1" id="KW-0472">Membrane</keyword>
<dbReference type="RefSeq" id="WP_003326399.1">
    <property type="nucleotide sequence ID" value="NC_014639.1"/>
</dbReference>
<dbReference type="Pfam" id="PF04341">
    <property type="entry name" value="DUF485"/>
    <property type="match status" value="1"/>
</dbReference>
<gene>
    <name evidence="2" type="ordered locus">BATR1942_17050</name>
</gene>
<reference evidence="2 3" key="1">
    <citation type="journal article" date="2011" name="Front. Microbiol.">
        <title>Genomic signatures of strain selection and enhancement in Bacillus atrophaeus var. globigii, a historical biowarfare simulant.</title>
        <authorList>
            <person name="Gibbons H.S."/>
            <person name="Broomall S.M."/>
            <person name="McNew L.A."/>
            <person name="Daligault H."/>
            <person name="Chapman C."/>
            <person name="Bruce D."/>
            <person name="Karavis M."/>
            <person name="Krepps M."/>
            <person name="McGregor P.A."/>
            <person name="Hong C."/>
            <person name="Park K.H."/>
            <person name="Akmal A."/>
            <person name="Feldman A."/>
            <person name="Lin J.S."/>
            <person name="Chang W.E."/>
            <person name="Higgs B.W."/>
            <person name="Demirev P."/>
            <person name="Lindquist J."/>
            <person name="Liem A."/>
            <person name="Fochler E."/>
            <person name="Read T.D."/>
            <person name="Tapia R."/>
            <person name="Johnson S."/>
            <person name="Bishop-Lilly K.A."/>
            <person name="Detter C."/>
            <person name="Han C."/>
            <person name="Sozhamannan S."/>
            <person name="Rosenzweig C.N."/>
            <person name="Skowronski E.W."/>
        </authorList>
    </citation>
    <scope>NUCLEOTIDE SEQUENCE [LARGE SCALE GENOMIC DNA]</scope>
    <source>
        <strain evidence="2 3">1942</strain>
    </source>
</reference>
<sequence>MSDREINYKQIAESPSFQTFLKQKRAFIVPVTIFFFVFYFFLPVLTSYFTFLNKPAIGAVSWAWLFAMSQFVMTWTLSTLYSRKAAQFDRFASALQSELKGEKS</sequence>
<name>A0ABM5M2G4_BACA1</name>
<evidence type="ECO:0000256" key="1">
    <source>
        <dbReference type="SAM" id="Phobius"/>
    </source>
</evidence>
<evidence type="ECO:0000313" key="2">
    <source>
        <dbReference type="EMBL" id="ADP34329.1"/>
    </source>
</evidence>
<keyword evidence="1" id="KW-1133">Transmembrane helix</keyword>
<evidence type="ECO:0000313" key="3">
    <source>
        <dbReference type="Proteomes" id="UP000006867"/>
    </source>
</evidence>
<feature type="transmembrane region" description="Helical" evidence="1">
    <location>
        <begin position="26"/>
        <end position="49"/>
    </location>
</feature>
<dbReference type="EMBL" id="CP002207">
    <property type="protein sequence ID" value="ADP34329.1"/>
    <property type="molecule type" value="Genomic_DNA"/>
</dbReference>
<keyword evidence="1" id="KW-0812">Transmembrane</keyword>
<feature type="transmembrane region" description="Helical" evidence="1">
    <location>
        <begin position="61"/>
        <end position="81"/>
    </location>
</feature>
<proteinExistence type="predicted"/>